<comment type="caution">
    <text evidence="2">The sequence shown here is derived from an EMBL/GenBank/DDBJ whole genome shotgun (WGS) entry which is preliminary data.</text>
</comment>
<evidence type="ECO:0000313" key="3">
    <source>
        <dbReference type="Proteomes" id="UP000821837"/>
    </source>
</evidence>
<keyword evidence="3" id="KW-1185">Reference proteome</keyword>
<proteinExistence type="predicted"/>
<feature type="region of interest" description="Disordered" evidence="1">
    <location>
        <begin position="631"/>
        <end position="654"/>
    </location>
</feature>
<feature type="compositionally biased region" description="Low complexity" evidence="1">
    <location>
        <begin position="549"/>
        <end position="564"/>
    </location>
</feature>
<feature type="compositionally biased region" description="Basic and acidic residues" evidence="1">
    <location>
        <begin position="301"/>
        <end position="311"/>
    </location>
</feature>
<evidence type="ECO:0000313" key="2">
    <source>
        <dbReference type="EMBL" id="KAH7983164.1"/>
    </source>
</evidence>
<feature type="compositionally biased region" description="Basic and acidic residues" evidence="1">
    <location>
        <begin position="320"/>
        <end position="331"/>
    </location>
</feature>
<feature type="region of interest" description="Disordered" evidence="1">
    <location>
        <begin position="532"/>
        <end position="564"/>
    </location>
</feature>
<protein>
    <submittedName>
        <fullName evidence="2">Uncharacterized protein</fullName>
    </submittedName>
</protein>
<dbReference type="AlphaFoldDB" id="A0A9D4T978"/>
<dbReference type="Proteomes" id="UP000821837">
    <property type="component" value="Chromosome 1"/>
</dbReference>
<accession>A0A9D4T978</accession>
<gene>
    <name evidence="2" type="ORF">HPB52_009700</name>
</gene>
<name>A0A9D4T978_RHISA</name>
<dbReference type="VEuPathDB" id="VectorBase:RSAN_055768"/>
<reference evidence="2" key="2">
    <citation type="submission" date="2021-09" db="EMBL/GenBank/DDBJ databases">
        <authorList>
            <person name="Jia N."/>
            <person name="Wang J."/>
            <person name="Shi W."/>
            <person name="Du L."/>
            <person name="Sun Y."/>
            <person name="Zhan W."/>
            <person name="Jiang J."/>
            <person name="Wang Q."/>
            <person name="Zhang B."/>
            <person name="Ji P."/>
            <person name="Sakyi L.B."/>
            <person name="Cui X."/>
            <person name="Yuan T."/>
            <person name="Jiang B."/>
            <person name="Yang W."/>
            <person name="Lam T.T.-Y."/>
            <person name="Chang Q."/>
            <person name="Ding S."/>
            <person name="Wang X."/>
            <person name="Zhu J."/>
            <person name="Ruan X."/>
            <person name="Zhao L."/>
            <person name="Wei J."/>
            <person name="Que T."/>
            <person name="Du C."/>
            <person name="Cheng J."/>
            <person name="Dai P."/>
            <person name="Han X."/>
            <person name="Huang E."/>
            <person name="Gao Y."/>
            <person name="Liu J."/>
            <person name="Shao H."/>
            <person name="Ye R."/>
            <person name="Li L."/>
            <person name="Wei W."/>
            <person name="Wang X."/>
            <person name="Wang C."/>
            <person name="Huo Q."/>
            <person name="Li W."/>
            <person name="Guo W."/>
            <person name="Chen H."/>
            <person name="Chen S."/>
            <person name="Zhou L."/>
            <person name="Zhou L."/>
            <person name="Ni X."/>
            <person name="Tian J."/>
            <person name="Zhou Y."/>
            <person name="Sheng Y."/>
            <person name="Liu T."/>
            <person name="Pan Y."/>
            <person name="Xia L."/>
            <person name="Li J."/>
            <person name="Zhao F."/>
            <person name="Cao W."/>
        </authorList>
    </citation>
    <scope>NUCLEOTIDE SEQUENCE</scope>
    <source>
        <strain evidence="2">Rsan-2018</strain>
        <tissue evidence="2">Larvae</tissue>
    </source>
</reference>
<feature type="region of interest" description="Disordered" evidence="1">
    <location>
        <begin position="936"/>
        <end position="963"/>
    </location>
</feature>
<sequence>MAIVMALMVVVFRGEGGSRQTLTRGVSAACQMAVGPGRCTSTYTSGLYGRNGSPEPARCRSDTGKKVRESVSAAETERWRESARAKRVLALYQEAKLNIAKEAFYHNSRGSGLLCEARSGDAEETIRPIVLECTGLRPAIRDAQDSGTSGQNTTAATNGNSALARALGFCGSGEPPSWEAVEATKRRLECWWRKQVEQGRVSCERVPVAGNAADLKPRYTQRSLSQKIRSASPCSAGRLRGGGGAMVVTPYLRNLSLIGYFSCKHLDEDCVFELFHADRSQGRKGVRQPQINDRSAQALPEAKRAARENSRAVRRLQKPAQERFDRTAQKERKGRNSSFDGNVNEMDDKAEVNDLHYVPLFELLPISGETQMFGSVNQPFPTLHKGTEPWNCQMLPKMNFNIRMDTNVVHVYENEENAVAEKAMNSSYIRLPYLINELNTIGFVITDKSLKSSRYRRLSWRSIRSRRRVESNLDELQQLIACSCVIPVSDACRYKVIQCSRCTARPPLSLRQSVTSTSLAALILMQNTAAPPLSCRSTSRSKLDRQARNANTASGSASGGPNSSERLVSFTGLQYLPRCGLSDPADCAMHDGSAEEERLSGEEMLYRHPHASARVQVRTSALLSNPKRHLFNPRIDKESPNKPITLGGPPTPEARLELTCPRTNVPLKKPLQQRRECFQALAPDDMCTRHWGPDCLNAPSAGACGYQTVNRAGVRRVVPSSRHASRSALLLPFVASKEVALAAPPFDDAATVTFLSLSGVFRIPFSRNRHLSFVCRGLASLTFHVLLFPQRALHFHGSCEEGHPVRQRPYGNHTCQERHRKVLPSQQPDHHREKDTLWGSPLLRQEEACPHIMTETAPAPFFSLAKEGSAVTRSPSTPKFWPGSCFSSHYDKRLPPLRGRRAKPTDRWETLAATLAMPATQTLYRRNKSLTITTEAGRRHSRSANECYKQGSTSRSQEASLAPINKHKYVPTIAASPNTGRHQSFHKTAPRTAHTYTHKPIAGGGGHRIVRQ</sequence>
<reference evidence="2" key="1">
    <citation type="journal article" date="2020" name="Cell">
        <title>Large-Scale Comparative Analyses of Tick Genomes Elucidate Their Genetic Diversity and Vector Capacities.</title>
        <authorList>
            <consortium name="Tick Genome and Microbiome Consortium (TIGMIC)"/>
            <person name="Jia N."/>
            <person name="Wang J."/>
            <person name="Shi W."/>
            <person name="Du L."/>
            <person name="Sun Y."/>
            <person name="Zhan W."/>
            <person name="Jiang J.F."/>
            <person name="Wang Q."/>
            <person name="Zhang B."/>
            <person name="Ji P."/>
            <person name="Bell-Sakyi L."/>
            <person name="Cui X.M."/>
            <person name="Yuan T.T."/>
            <person name="Jiang B.G."/>
            <person name="Yang W.F."/>
            <person name="Lam T.T."/>
            <person name="Chang Q.C."/>
            <person name="Ding S.J."/>
            <person name="Wang X.J."/>
            <person name="Zhu J.G."/>
            <person name="Ruan X.D."/>
            <person name="Zhao L."/>
            <person name="Wei J.T."/>
            <person name="Ye R.Z."/>
            <person name="Que T.C."/>
            <person name="Du C.H."/>
            <person name="Zhou Y.H."/>
            <person name="Cheng J.X."/>
            <person name="Dai P.F."/>
            <person name="Guo W.B."/>
            <person name="Han X.H."/>
            <person name="Huang E.J."/>
            <person name="Li L.F."/>
            <person name="Wei W."/>
            <person name="Gao Y.C."/>
            <person name="Liu J.Z."/>
            <person name="Shao H.Z."/>
            <person name="Wang X."/>
            <person name="Wang C.C."/>
            <person name="Yang T.C."/>
            <person name="Huo Q.B."/>
            <person name="Li W."/>
            <person name="Chen H.Y."/>
            <person name="Chen S.E."/>
            <person name="Zhou L.G."/>
            <person name="Ni X.B."/>
            <person name="Tian J.H."/>
            <person name="Sheng Y."/>
            <person name="Liu T."/>
            <person name="Pan Y.S."/>
            <person name="Xia L.Y."/>
            <person name="Li J."/>
            <person name="Zhao F."/>
            <person name="Cao W.C."/>
        </authorList>
    </citation>
    <scope>NUCLEOTIDE SEQUENCE</scope>
    <source>
        <strain evidence="2">Rsan-2018</strain>
    </source>
</reference>
<feature type="compositionally biased region" description="Polar residues" evidence="1">
    <location>
        <begin position="950"/>
        <end position="959"/>
    </location>
</feature>
<organism evidence="2 3">
    <name type="scientific">Rhipicephalus sanguineus</name>
    <name type="common">Brown dog tick</name>
    <name type="synonym">Ixodes sanguineus</name>
    <dbReference type="NCBI Taxonomy" id="34632"/>
    <lineage>
        <taxon>Eukaryota</taxon>
        <taxon>Metazoa</taxon>
        <taxon>Ecdysozoa</taxon>
        <taxon>Arthropoda</taxon>
        <taxon>Chelicerata</taxon>
        <taxon>Arachnida</taxon>
        <taxon>Acari</taxon>
        <taxon>Parasitiformes</taxon>
        <taxon>Ixodida</taxon>
        <taxon>Ixodoidea</taxon>
        <taxon>Ixodidae</taxon>
        <taxon>Rhipicephalinae</taxon>
        <taxon>Rhipicephalus</taxon>
        <taxon>Rhipicephalus</taxon>
    </lineage>
</organism>
<evidence type="ECO:0000256" key="1">
    <source>
        <dbReference type="SAM" id="MobiDB-lite"/>
    </source>
</evidence>
<feature type="region of interest" description="Disordered" evidence="1">
    <location>
        <begin position="296"/>
        <end position="345"/>
    </location>
</feature>
<dbReference type="EMBL" id="JABSTV010001245">
    <property type="protein sequence ID" value="KAH7983164.1"/>
    <property type="molecule type" value="Genomic_DNA"/>
</dbReference>
<dbReference type="VEuPathDB" id="VectorBase:RSAN_035687"/>